<protein>
    <submittedName>
        <fullName evidence="2">Isohexenylglutaconyl-CoA hydratase</fullName>
        <ecNumber evidence="2">4.2.1.57</ecNumber>
    </submittedName>
</protein>
<reference evidence="2 3" key="1">
    <citation type="submission" date="2020-08" db="EMBL/GenBank/DDBJ databases">
        <title>Genomic Encyclopedia of Type Strains, Phase III (KMG-III): the genomes of soil and plant-associated and newly described type strains.</title>
        <authorList>
            <person name="Whitman W."/>
        </authorList>
    </citation>
    <scope>NUCLEOTIDE SEQUENCE [LARGE SCALE GENOMIC DNA]</scope>
    <source>
        <strain evidence="2 3">CECT 8571</strain>
    </source>
</reference>
<dbReference type="AlphaFoldDB" id="A0A839URG4"/>
<dbReference type="InterPro" id="IPR001753">
    <property type="entry name" value="Enoyl-CoA_hydra/iso"/>
</dbReference>
<evidence type="ECO:0000313" key="3">
    <source>
        <dbReference type="Proteomes" id="UP000559987"/>
    </source>
</evidence>
<organism evidence="2 3">
    <name type="scientific">Simiduia aestuariiviva</name>
    <dbReference type="NCBI Taxonomy" id="1510459"/>
    <lineage>
        <taxon>Bacteria</taxon>
        <taxon>Pseudomonadati</taxon>
        <taxon>Pseudomonadota</taxon>
        <taxon>Gammaproteobacteria</taxon>
        <taxon>Cellvibrionales</taxon>
        <taxon>Cellvibrionaceae</taxon>
        <taxon>Simiduia</taxon>
    </lineage>
</organism>
<dbReference type="EC" id="4.2.1.57" evidence="2"/>
<name>A0A839URG4_9GAMM</name>
<proteinExistence type="inferred from homology"/>
<gene>
    <name evidence="2" type="ORF">FHS30_001312</name>
</gene>
<dbReference type="Proteomes" id="UP000559987">
    <property type="component" value="Unassembled WGS sequence"/>
</dbReference>
<comment type="caution">
    <text evidence="2">The sequence shown here is derived from an EMBL/GenBank/DDBJ whole genome shotgun (WGS) entry which is preliminary data.</text>
</comment>
<dbReference type="InterPro" id="IPR014748">
    <property type="entry name" value="Enoyl-CoA_hydra_C"/>
</dbReference>
<keyword evidence="3" id="KW-1185">Reference proteome</keyword>
<dbReference type="Gene3D" id="3.90.226.10">
    <property type="entry name" value="2-enoyl-CoA Hydratase, Chain A, domain 1"/>
    <property type="match status" value="1"/>
</dbReference>
<dbReference type="SUPFAM" id="SSF52096">
    <property type="entry name" value="ClpP/crotonase"/>
    <property type="match status" value="1"/>
</dbReference>
<evidence type="ECO:0000313" key="2">
    <source>
        <dbReference type="EMBL" id="MBB3168128.1"/>
    </source>
</evidence>
<dbReference type="PANTHER" id="PTHR42964:SF1">
    <property type="entry name" value="POLYKETIDE BIOSYNTHESIS ENOYL-COA HYDRATASE PKSH-RELATED"/>
    <property type="match status" value="1"/>
</dbReference>
<dbReference type="Pfam" id="PF00378">
    <property type="entry name" value="ECH_1"/>
    <property type="match status" value="1"/>
</dbReference>
<dbReference type="PANTHER" id="PTHR42964">
    <property type="entry name" value="ENOYL-COA HYDRATASE"/>
    <property type="match status" value="1"/>
</dbReference>
<dbReference type="GO" id="GO:0050005">
    <property type="term" value="F:isohexenylglutaconyl-CoA hydratase activity"/>
    <property type="evidence" value="ECO:0007669"/>
    <property type="project" value="UniProtKB-EC"/>
</dbReference>
<evidence type="ECO:0000256" key="1">
    <source>
        <dbReference type="ARBA" id="ARBA00005254"/>
    </source>
</evidence>
<dbReference type="CDD" id="cd06558">
    <property type="entry name" value="crotonase-like"/>
    <property type="match status" value="1"/>
</dbReference>
<dbReference type="Gene3D" id="1.10.12.10">
    <property type="entry name" value="Lyase 2-enoyl-coa Hydratase, Chain A, domain 2"/>
    <property type="match status" value="1"/>
</dbReference>
<dbReference type="RefSeq" id="WP_183909566.1">
    <property type="nucleotide sequence ID" value="NZ_JACHXZ010000002.1"/>
</dbReference>
<dbReference type="InterPro" id="IPR051683">
    <property type="entry name" value="Enoyl-CoA_Hydratase/Isomerase"/>
</dbReference>
<dbReference type="EMBL" id="JACHXZ010000002">
    <property type="protein sequence ID" value="MBB3168128.1"/>
    <property type="molecule type" value="Genomic_DNA"/>
</dbReference>
<keyword evidence="2" id="KW-0456">Lyase</keyword>
<sequence length="280" mass="29718">MNIPTCEHIKIARNLCGITVTLNRPQVRNAINGAMLNELLGVCTWISTQQDIRALVLQGADGHFCAGGDIADMLAAAQAYESGDQSAFYELNLAYGKLLLTMARLPCTTISLLEGSVMGGGLGLAAVSDICLASETALLAMPEATLGLPPAQIAAFVAARIGNAKARQMALTAKKLTAQEALDTGLVDQLVQDQVHLQQALATQLRAINHCSPAALKTTKSLLIQQSPFSEANDANCEQMLARAAQAFSDAVTQGDGPEGTQAFMQKRRPKWIRDEEVTA</sequence>
<accession>A0A839URG4</accession>
<comment type="similarity">
    <text evidence="1">Belongs to the enoyl-CoA hydratase/isomerase family.</text>
</comment>
<dbReference type="GO" id="GO:0008300">
    <property type="term" value="P:isoprenoid catabolic process"/>
    <property type="evidence" value="ECO:0007669"/>
    <property type="project" value="TreeGrafter"/>
</dbReference>
<dbReference type="InterPro" id="IPR029045">
    <property type="entry name" value="ClpP/crotonase-like_dom_sf"/>
</dbReference>